<dbReference type="Proteomes" id="UP000233551">
    <property type="component" value="Unassembled WGS sequence"/>
</dbReference>
<keyword evidence="2" id="KW-1185">Reference proteome</keyword>
<organism evidence="1 2">
    <name type="scientific">Punica granatum</name>
    <name type="common">Pomegranate</name>
    <dbReference type="NCBI Taxonomy" id="22663"/>
    <lineage>
        <taxon>Eukaryota</taxon>
        <taxon>Viridiplantae</taxon>
        <taxon>Streptophyta</taxon>
        <taxon>Embryophyta</taxon>
        <taxon>Tracheophyta</taxon>
        <taxon>Spermatophyta</taxon>
        <taxon>Magnoliopsida</taxon>
        <taxon>eudicotyledons</taxon>
        <taxon>Gunneridae</taxon>
        <taxon>Pentapetalae</taxon>
        <taxon>rosids</taxon>
        <taxon>malvids</taxon>
        <taxon>Myrtales</taxon>
        <taxon>Lythraceae</taxon>
        <taxon>Punica</taxon>
    </lineage>
</organism>
<dbReference type="EMBL" id="PGOL01000566">
    <property type="protein sequence ID" value="PKI68237.1"/>
    <property type="molecule type" value="Genomic_DNA"/>
</dbReference>
<accession>A0A2I0KI94</accession>
<evidence type="ECO:0000313" key="2">
    <source>
        <dbReference type="Proteomes" id="UP000233551"/>
    </source>
</evidence>
<protein>
    <submittedName>
        <fullName evidence="1">Uncharacterized protein</fullName>
    </submittedName>
</protein>
<reference evidence="1 2" key="1">
    <citation type="submission" date="2017-11" db="EMBL/GenBank/DDBJ databases">
        <title>De-novo sequencing of pomegranate (Punica granatum L.) genome.</title>
        <authorList>
            <person name="Akparov Z."/>
            <person name="Amiraslanov A."/>
            <person name="Hajiyeva S."/>
            <person name="Abbasov M."/>
            <person name="Kaur K."/>
            <person name="Hamwieh A."/>
            <person name="Solovyev V."/>
            <person name="Salamov A."/>
            <person name="Braich B."/>
            <person name="Kosarev P."/>
            <person name="Mahmoud A."/>
            <person name="Hajiyev E."/>
            <person name="Babayeva S."/>
            <person name="Izzatullayeva V."/>
            <person name="Mammadov A."/>
            <person name="Mammadov A."/>
            <person name="Sharifova S."/>
            <person name="Ojaghi J."/>
            <person name="Eynullazada K."/>
            <person name="Bayramov B."/>
            <person name="Abdulazimova A."/>
            <person name="Shahmuradov I."/>
        </authorList>
    </citation>
    <scope>NUCLEOTIDE SEQUENCE [LARGE SCALE GENOMIC DNA]</scope>
    <source>
        <strain evidence="2">cv. AG2017</strain>
        <tissue evidence="1">Leaf</tissue>
    </source>
</reference>
<sequence length="133" mass="15024">MPFFTGARQPQARNDAWVHAFFRTPIGSFLLYFDGKGPDEEVFPMKPKVEAIKKPQAIKHNHLSRHRALPPSLSTSIGFETTLLQEAPARKSQNTVGDDDRIRRPPWATSTIKTGAFAFDVRTKITSDIIHPR</sequence>
<evidence type="ECO:0000313" key="1">
    <source>
        <dbReference type="EMBL" id="PKI68237.1"/>
    </source>
</evidence>
<proteinExistence type="predicted"/>
<dbReference type="AlphaFoldDB" id="A0A2I0KI94"/>
<name>A0A2I0KI94_PUNGR</name>
<gene>
    <name evidence="1" type="ORF">CRG98_011373</name>
</gene>
<comment type="caution">
    <text evidence="1">The sequence shown here is derived from an EMBL/GenBank/DDBJ whole genome shotgun (WGS) entry which is preliminary data.</text>
</comment>